<feature type="compositionally biased region" description="Polar residues" evidence="3">
    <location>
        <begin position="401"/>
        <end position="420"/>
    </location>
</feature>
<dbReference type="InterPro" id="IPR047144">
    <property type="entry name" value="BCOR-like"/>
</dbReference>
<keyword evidence="2" id="KW-0040">ANK repeat</keyword>
<feature type="compositionally biased region" description="Low complexity" evidence="3">
    <location>
        <begin position="706"/>
        <end position="726"/>
    </location>
</feature>
<evidence type="ECO:0000313" key="5">
    <source>
        <dbReference type="Proteomes" id="UP001152799"/>
    </source>
</evidence>
<feature type="compositionally biased region" description="Polar residues" evidence="3">
    <location>
        <begin position="1388"/>
        <end position="1399"/>
    </location>
</feature>
<feature type="compositionally biased region" description="Basic and acidic residues" evidence="3">
    <location>
        <begin position="1258"/>
        <end position="1325"/>
    </location>
</feature>
<accession>A0A9N9MQL0</accession>
<dbReference type="Pfam" id="PF00023">
    <property type="entry name" value="Ank"/>
    <property type="match status" value="1"/>
</dbReference>
<reference evidence="4" key="1">
    <citation type="submission" date="2022-01" db="EMBL/GenBank/DDBJ databases">
        <authorList>
            <person name="King R."/>
        </authorList>
    </citation>
    <scope>NUCLEOTIDE SEQUENCE</scope>
</reference>
<dbReference type="PROSITE" id="PS50297">
    <property type="entry name" value="ANK_REP_REGION"/>
    <property type="match status" value="2"/>
</dbReference>
<feature type="compositionally biased region" description="Polar residues" evidence="3">
    <location>
        <begin position="120"/>
        <end position="133"/>
    </location>
</feature>
<dbReference type="PANTHER" id="PTHR24117">
    <property type="entry name" value="AGAP007537-PB"/>
    <property type="match status" value="1"/>
</dbReference>
<feature type="region of interest" description="Disordered" evidence="3">
    <location>
        <begin position="21"/>
        <end position="298"/>
    </location>
</feature>
<comment type="similarity">
    <text evidence="1">Belongs to the BCOR family.</text>
</comment>
<feature type="compositionally biased region" description="Polar residues" evidence="3">
    <location>
        <begin position="264"/>
        <end position="298"/>
    </location>
</feature>
<feature type="repeat" description="ANK" evidence="2">
    <location>
        <begin position="1794"/>
        <end position="1826"/>
    </location>
</feature>
<name>A0A9N9MQL0_9CUCU</name>
<feature type="compositionally biased region" description="Low complexity" evidence="3">
    <location>
        <begin position="40"/>
        <end position="106"/>
    </location>
</feature>
<dbReference type="Gene3D" id="3.10.260.40">
    <property type="entry name" value="BCL-6 corepressor, PCGF1 binding domain"/>
    <property type="match status" value="1"/>
</dbReference>
<feature type="region of interest" description="Disordered" evidence="3">
    <location>
        <begin position="376"/>
        <end position="420"/>
    </location>
</feature>
<dbReference type="InterPro" id="IPR036770">
    <property type="entry name" value="Ankyrin_rpt-contain_sf"/>
</dbReference>
<proteinExistence type="inferred from homology"/>
<feature type="compositionally biased region" description="Polar residues" evidence="3">
    <location>
        <begin position="376"/>
        <end position="394"/>
    </location>
</feature>
<feature type="region of interest" description="Disordered" evidence="3">
    <location>
        <begin position="705"/>
        <end position="729"/>
    </location>
</feature>
<dbReference type="PRINTS" id="PR01415">
    <property type="entry name" value="ANKYRIN"/>
</dbReference>
<feature type="compositionally biased region" description="Polar residues" evidence="3">
    <location>
        <begin position="30"/>
        <end position="39"/>
    </location>
</feature>
<feature type="compositionally biased region" description="Polar residues" evidence="3">
    <location>
        <begin position="1198"/>
        <end position="1214"/>
    </location>
</feature>
<feature type="compositionally biased region" description="Polar residues" evidence="3">
    <location>
        <begin position="593"/>
        <end position="603"/>
    </location>
</feature>
<dbReference type="SMART" id="SM00248">
    <property type="entry name" value="ANK"/>
    <property type="match status" value="3"/>
</dbReference>
<dbReference type="PROSITE" id="PS50088">
    <property type="entry name" value="ANK_REPEAT"/>
    <property type="match status" value="2"/>
</dbReference>
<feature type="compositionally biased region" description="Polar residues" evidence="3">
    <location>
        <begin position="235"/>
        <end position="248"/>
    </location>
</feature>
<feature type="region of interest" description="Disordered" evidence="3">
    <location>
        <begin position="322"/>
        <end position="343"/>
    </location>
</feature>
<feature type="compositionally biased region" description="Low complexity" evidence="3">
    <location>
        <begin position="148"/>
        <end position="164"/>
    </location>
</feature>
<sequence length="2041" mass="229127">MDVSFTNVLEGARQYFQGLPSASAADGPYFQQSVPQERPSSQLQQINHQQQNIHQQQPSNHQQQQSNQQQQQINHHQQQSNYQQQQSNQQQINHQQQQQTYYQQNNDPYSASMAPAAATGSVNHWIQQHSPSEANRPPPRERTPVQRPPSSHSSASSRPPSHSSQYQDVSRQYSSPYPPQGPDLQPTAHMPQASFQFSRPQSRDLLSSHQQQQHNVTNSTYHQPVSPQIPRPSSREQLISTRQSYQHTSSASYSQNQYSYHQSRPNYATPQPQSVTAKSTNSYLPPQVPQASQQQTYYKHSMPSMSMKQTSYQLEGREATIQSNNTQSNGQYQTPTSNEKAYKTTHNLPPIASYRPTKISNSAKSVLPRAKVPSSTSFATSISQPPTHPSTIQHSKVRSDPYSQAPNTHHTMYNPANSQKLNQQVTTVITQTYTNVIMTPSNSTNYNSSSNQNPPMTYQRTKLENVQNMPNSQPIQNMNYPKQNPIDNRTNTVLNMSNTSVIKQRKESPLDLSVKTVRTTADSTENEAAKMKYGQNKLQNVVASHNYPTLDIERSFNQRSQLSTATAPKVEFHPNFNLSSRHSSWNPPRATEDSGQNRISQETPPARASSKYNSKQMVYHQLTPPNSRYPSMPDQYYQTNTQKPNDYNGGTQKLLQTYPYEARELTAKRPGQVESPAIPNKIAKVENWRESINLQIEEKLQSHYKQQIQGQQPSHPQRVQQVQQQHKAIEEPKTVLVNGSYSHVNPNHMYNYPKYSQPNQQAAYSLPNDPYQHIKYSQSYVPSSVNHHYPSYYNAPNKQTQNLYANPAAARPNNSSPSLLNMVKPSAAAGADKRVLSLLRNSIEIKEQKKIEQQKSLDVPISHRTDIQHPSMDVTAPLQPKPGIDRNNISPFTPISVPDPNICKMPPKIITSEEPRIIQDIGLINKAHNDENTVIMHNNANNDYDGLAAFLAARIRTKGELKEVSHTQNANNNAARDARIQAFLEDTIKSPNRPNMLISSSSSLSSTNASPPKLLKERQGAFAPRKRLFSRNEEDIAKHEGPLREKSTLRSSSETSVFDFPDSEDENEMPVLERQTLDAMRKDRRNSLKQSSAPLLSLDADVKIEAFESSSRAPSPDDDIFGSICDKFVEQLKCKPTRRVKRITESKLDIKTEPPELSTDLQLPPPDIKIKIEPVEEGSSAVAKQVNIPKDTNCPLETANSKSDGMEKSNSSLIETILKNDSESDSENKSGSIAKHKHRVKRRILSSSDSNNGVKSTAVEDEKGDNEQKTSHIVEGKSEETTKDKDSSKDETADSKIRSEKPEKVEAEASKTAKESIDSPSKESDLVGGIKPVKKPNFGDGSHFYPGWEEGVYKYKKSLRMPPSLIHLTRPPMRLSTSLPDLDPYPQSPTTSIITDAESTTDNKKLLKKFKSEPVDSDSESTSSFNVFSRKTNYDSEGSSSIKSLPNTRKENSSILDKLLEKCGGRKKRKNKKKDDHTLKIVQKADNIVELLPTPTPGIAVASKSPEKSKGLTSPVINAKSAVLSFRKDTVSNFKDAFINGGNNLLAVHDKFTTIVLSSRTRKETRAMKQRATIKEVFGEDRPASAPPSCVNDMEESQKLFNTPEPFSKNLEEILIKKENVKELILTEEKSNISEKIIQKVQAKEPITIEIKKEIIVEDDDENKKLSDLVIKKDPDTFSETMSLDDDDAGLTGKRKYKYGKMRRKFSSGFDYIRKKKKIKKEETDTSVERKKKRSQPAKAPESIDDIQKEIKTWVLNKGIGETHLHRAARLGYEDITAYCLEKMHCPPGPKDNAGYTPLHEACARGHLEIAKLLLKYGANVHESAKGGIRPLHEAMENGFVEIVRLLLAYGADPVLATYAGSTPLSLATDDNAKTLLKGHLTDRDGECGSPWHFNGPASCFDPEESGYDVLHHTPQENSEAELEDIEIEMSEALLPNLYSLRGDPPTERWILLQDLSNCLKIKSRDALLKQLAPPTSTVQKSNKNLIRELKMSDFLEQAHCCQFLNMGEKINARASKIALVKYTDRVKELLGIEMASITAR</sequence>
<dbReference type="Pfam" id="PF12796">
    <property type="entry name" value="Ank_2"/>
    <property type="match status" value="1"/>
</dbReference>
<dbReference type="GO" id="GO:0005634">
    <property type="term" value="C:nucleus"/>
    <property type="evidence" value="ECO:0007669"/>
    <property type="project" value="TreeGrafter"/>
</dbReference>
<feature type="region of interest" description="Disordered" evidence="3">
    <location>
        <begin position="985"/>
        <end position="1067"/>
    </location>
</feature>
<feature type="compositionally biased region" description="Polar residues" evidence="3">
    <location>
        <begin position="193"/>
        <end position="226"/>
    </location>
</feature>
<dbReference type="Gene3D" id="1.25.40.20">
    <property type="entry name" value="Ankyrin repeat-containing domain"/>
    <property type="match status" value="1"/>
</dbReference>
<evidence type="ECO:0008006" key="6">
    <source>
        <dbReference type="Google" id="ProtNLM"/>
    </source>
</evidence>
<feature type="repeat" description="ANK" evidence="2">
    <location>
        <begin position="1827"/>
        <end position="1859"/>
    </location>
</feature>
<feature type="region of interest" description="Disordered" evidence="3">
    <location>
        <begin position="574"/>
        <end position="614"/>
    </location>
</feature>
<evidence type="ECO:0000313" key="4">
    <source>
        <dbReference type="EMBL" id="CAG9769503.1"/>
    </source>
</evidence>
<dbReference type="InterPro" id="IPR002110">
    <property type="entry name" value="Ankyrin_rpt"/>
</dbReference>
<dbReference type="GO" id="GO:0000122">
    <property type="term" value="P:negative regulation of transcription by RNA polymerase II"/>
    <property type="evidence" value="ECO:0007669"/>
    <property type="project" value="TreeGrafter"/>
</dbReference>
<feature type="region of interest" description="Disordered" evidence="3">
    <location>
        <begin position="1377"/>
        <end position="1399"/>
    </location>
</feature>
<dbReference type="EMBL" id="OU892281">
    <property type="protein sequence ID" value="CAG9769503.1"/>
    <property type="molecule type" value="Genomic_DNA"/>
</dbReference>
<feature type="region of interest" description="Disordered" evidence="3">
    <location>
        <begin position="1721"/>
        <end position="1743"/>
    </location>
</feature>
<feature type="compositionally biased region" description="Polar residues" evidence="3">
    <location>
        <begin position="576"/>
        <end position="586"/>
    </location>
</feature>
<protein>
    <recommendedName>
        <fullName evidence="6">BCL-6 corepressor</fullName>
    </recommendedName>
</protein>
<keyword evidence="5" id="KW-1185">Reference proteome</keyword>
<organism evidence="4 5">
    <name type="scientific">Ceutorhynchus assimilis</name>
    <name type="common">cabbage seed weevil</name>
    <dbReference type="NCBI Taxonomy" id="467358"/>
    <lineage>
        <taxon>Eukaryota</taxon>
        <taxon>Metazoa</taxon>
        <taxon>Ecdysozoa</taxon>
        <taxon>Arthropoda</taxon>
        <taxon>Hexapoda</taxon>
        <taxon>Insecta</taxon>
        <taxon>Pterygota</taxon>
        <taxon>Neoptera</taxon>
        <taxon>Endopterygota</taxon>
        <taxon>Coleoptera</taxon>
        <taxon>Polyphaga</taxon>
        <taxon>Cucujiformia</taxon>
        <taxon>Curculionidae</taxon>
        <taxon>Ceutorhynchinae</taxon>
        <taxon>Ceutorhynchus</taxon>
    </lineage>
</organism>
<feature type="region of interest" description="Disordered" evidence="3">
    <location>
        <begin position="1174"/>
        <end position="1342"/>
    </location>
</feature>
<feature type="compositionally biased region" description="Basic and acidic residues" evidence="3">
    <location>
        <begin position="1030"/>
        <end position="1048"/>
    </location>
</feature>
<feature type="compositionally biased region" description="Low complexity" evidence="3">
    <location>
        <begin position="249"/>
        <end position="263"/>
    </location>
</feature>
<dbReference type="InterPro" id="IPR038227">
    <property type="entry name" value="PUFD_som_sf"/>
</dbReference>
<evidence type="ECO:0000256" key="2">
    <source>
        <dbReference type="PROSITE-ProRule" id="PRU00023"/>
    </source>
</evidence>
<dbReference type="SUPFAM" id="SSF48403">
    <property type="entry name" value="Ankyrin repeat"/>
    <property type="match status" value="1"/>
</dbReference>
<feature type="compositionally biased region" description="Polar residues" evidence="3">
    <location>
        <begin position="1245"/>
        <end position="1255"/>
    </location>
</feature>
<dbReference type="PANTHER" id="PTHR24117:SF9">
    <property type="entry name" value="BCL-6 COREPRESSOR PCGF1 BINDING DOMAIN-CONTAINING PROTEIN"/>
    <property type="match status" value="1"/>
</dbReference>
<feature type="compositionally biased region" description="Basic and acidic residues" evidence="3">
    <location>
        <begin position="1218"/>
        <end position="1228"/>
    </location>
</feature>
<feature type="compositionally biased region" description="Polar residues" evidence="3">
    <location>
        <begin position="1430"/>
        <end position="1447"/>
    </location>
</feature>
<feature type="compositionally biased region" description="Polar residues" evidence="3">
    <location>
        <begin position="165"/>
        <end position="175"/>
    </location>
</feature>
<evidence type="ECO:0000256" key="3">
    <source>
        <dbReference type="SAM" id="MobiDB-lite"/>
    </source>
</evidence>
<feature type="compositionally biased region" description="Basic residues" evidence="3">
    <location>
        <begin position="1234"/>
        <end position="1244"/>
    </location>
</feature>
<gene>
    <name evidence="4" type="ORF">CEUTPL_LOCUS10010</name>
</gene>
<evidence type="ECO:0000256" key="1">
    <source>
        <dbReference type="ARBA" id="ARBA00034703"/>
    </source>
</evidence>
<feature type="region of interest" description="Disordered" evidence="3">
    <location>
        <begin position="1430"/>
        <end position="1450"/>
    </location>
</feature>
<dbReference type="Proteomes" id="UP001152799">
    <property type="component" value="Chromosome 5"/>
</dbReference>
<dbReference type="OrthoDB" id="3666223at2759"/>
<dbReference type="GO" id="GO:0003714">
    <property type="term" value="F:transcription corepressor activity"/>
    <property type="evidence" value="ECO:0007669"/>
    <property type="project" value="TreeGrafter"/>
</dbReference>